<dbReference type="EMBL" id="MTJL01000018">
    <property type="protein sequence ID" value="OMI05653.1"/>
    <property type="molecule type" value="Genomic_DNA"/>
</dbReference>
<feature type="chain" id="PRO_5014065992" evidence="1">
    <location>
        <begin position="22"/>
        <end position="241"/>
    </location>
</feature>
<organism evidence="4 5">
    <name type="scientific">Bacillus swezeyi</name>
    <dbReference type="NCBI Taxonomy" id="1925020"/>
    <lineage>
        <taxon>Bacteria</taxon>
        <taxon>Bacillati</taxon>
        <taxon>Bacillota</taxon>
        <taxon>Bacilli</taxon>
        <taxon>Bacillales</taxon>
        <taxon>Bacillaceae</taxon>
        <taxon>Bacillus</taxon>
    </lineage>
</organism>
<name>A0A1R1QLY5_9BACI</name>
<accession>A0A1R1RPZ8</accession>
<feature type="domain" description="YfjL-like C-terminal" evidence="2">
    <location>
        <begin position="116"/>
        <end position="237"/>
    </location>
</feature>
<reference evidence="4 5" key="1">
    <citation type="submission" date="2017-01" db="EMBL/GenBank/DDBJ databases">
        <title>Bacillus phylogenomics.</title>
        <authorList>
            <person name="Dunlap C."/>
        </authorList>
    </citation>
    <scope>NUCLEOTIDE SEQUENCE [LARGE SCALE GENOMIC DNA]</scope>
    <source>
        <strain evidence="4 5">NRRL B-41282</strain>
    </source>
</reference>
<dbReference type="Pfam" id="PF25425">
    <property type="entry name" value="YfjL_N"/>
    <property type="match status" value="1"/>
</dbReference>
<dbReference type="OrthoDB" id="2450450at2"/>
<dbReference type="InterPro" id="IPR056905">
    <property type="entry name" value="YfjL_C"/>
</dbReference>
<sequence length="241" mass="27880">MMKKKLLSSVLILLLVSFVLAAYNAFNGNPVSKQLSKTALEHYLTDRYPEKNLRIDEGSYNFKFAEYTFEVTDISDQKRSEPYVFSLRGFIKPEVYADGIYDENLNEPLMERLGSEASKEIKTLISKSINNVEDVDVYLEVLKEKIKDDAKWEKSIHLNGPMQIHILLDAANADRESVYNTSKKIHRLLNKEGYDYEYVSINANIFDGEDVKDEDIGYVKYSTSFEKNTDIKLRDVEEENQ</sequence>
<accession>A0A1R1QLY5</accession>
<evidence type="ECO:0000259" key="2">
    <source>
        <dbReference type="Pfam" id="PF24911"/>
    </source>
</evidence>
<protein>
    <submittedName>
        <fullName evidence="4">Uncharacterized protein</fullName>
    </submittedName>
</protein>
<proteinExistence type="predicted"/>
<dbReference type="Pfam" id="PF24911">
    <property type="entry name" value="YfjL_C"/>
    <property type="match status" value="1"/>
</dbReference>
<comment type="caution">
    <text evidence="4">The sequence shown here is derived from an EMBL/GenBank/DDBJ whole genome shotgun (WGS) entry which is preliminary data.</text>
</comment>
<feature type="domain" description="YfjL-like N-terminal" evidence="3">
    <location>
        <begin position="3"/>
        <end position="99"/>
    </location>
</feature>
<evidence type="ECO:0000259" key="3">
    <source>
        <dbReference type="Pfam" id="PF25425"/>
    </source>
</evidence>
<evidence type="ECO:0000256" key="1">
    <source>
        <dbReference type="SAM" id="SignalP"/>
    </source>
</evidence>
<keyword evidence="5" id="KW-1185">Reference proteome</keyword>
<dbReference type="InterPro" id="IPR057359">
    <property type="entry name" value="YfjL_N"/>
</dbReference>
<evidence type="ECO:0000313" key="5">
    <source>
        <dbReference type="Proteomes" id="UP000187367"/>
    </source>
</evidence>
<feature type="signal peptide" evidence="1">
    <location>
        <begin position="1"/>
        <end position="21"/>
    </location>
</feature>
<gene>
    <name evidence="4" type="ORF">BW143_10510</name>
</gene>
<dbReference type="Proteomes" id="UP000187367">
    <property type="component" value="Unassembled WGS sequence"/>
</dbReference>
<evidence type="ECO:0000313" key="4">
    <source>
        <dbReference type="EMBL" id="OMI05653.1"/>
    </source>
</evidence>
<dbReference type="AlphaFoldDB" id="A0A1R1QLY5"/>
<keyword evidence="1" id="KW-0732">Signal</keyword>